<evidence type="ECO:0000256" key="16">
    <source>
        <dbReference type="ARBA" id="ARBA00042798"/>
    </source>
</evidence>
<comment type="similarity">
    <text evidence="2 17">Belongs to the Nudix hydrolase family.</text>
</comment>
<keyword evidence="8" id="KW-0460">Magnesium</keyword>
<reference evidence="19 20" key="1">
    <citation type="submission" date="2024-06" db="EMBL/GenBank/DDBJ databases">
        <title>Novosphingobium rhizovicinus M1R2S20.</title>
        <authorList>
            <person name="Sun J.-Q."/>
        </authorList>
    </citation>
    <scope>NUCLEOTIDE SEQUENCE [LARGE SCALE GENOMIC DNA]</scope>
    <source>
        <strain evidence="19 20">M1R2S20</strain>
    </source>
</reference>
<dbReference type="PROSITE" id="PS51462">
    <property type="entry name" value="NUDIX"/>
    <property type="match status" value="1"/>
</dbReference>
<proteinExistence type="inferred from homology"/>
<evidence type="ECO:0000256" key="15">
    <source>
        <dbReference type="ARBA" id="ARBA00041979"/>
    </source>
</evidence>
<protein>
    <recommendedName>
        <fullName evidence="13">8-oxo-dGTP diphosphatase</fullName>
        <ecNumber evidence="12">3.6.1.55</ecNumber>
    </recommendedName>
    <alternativeName>
        <fullName evidence="16">7,8-dihydro-8-oxoguanine-triphosphatase</fullName>
    </alternativeName>
    <alternativeName>
        <fullName evidence="15">Mutator protein MutT</fullName>
    </alternativeName>
    <alternativeName>
        <fullName evidence="14">dGTP pyrophosphohydrolase</fullName>
    </alternativeName>
</protein>
<accession>A0ABV3R9R4</accession>
<evidence type="ECO:0000256" key="2">
    <source>
        <dbReference type="ARBA" id="ARBA00005582"/>
    </source>
</evidence>
<evidence type="ECO:0000256" key="8">
    <source>
        <dbReference type="ARBA" id="ARBA00022842"/>
    </source>
</evidence>
<evidence type="ECO:0000256" key="10">
    <source>
        <dbReference type="ARBA" id="ARBA00035861"/>
    </source>
</evidence>
<evidence type="ECO:0000256" key="12">
    <source>
        <dbReference type="ARBA" id="ARBA00038905"/>
    </source>
</evidence>
<comment type="caution">
    <text evidence="19">The sequence shown here is derived from an EMBL/GenBank/DDBJ whole genome shotgun (WGS) entry which is preliminary data.</text>
</comment>
<evidence type="ECO:0000313" key="19">
    <source>
        <dbReference type="EMBL" id="MEW9854019.1"/>
    </source>
</evidence>
<evidence type="ECO:0000256" key="3">
    <source>
        <dbReference type="ARBA" id="ARBA00022457"/>
    </source>
</evidence>
<organism evidence="19 20">
    <name type="scientific">Novosphingobium rhizovicinum</name>
    <dbReference type="NCBI Taxonomy" id="3228928"/>
    <lineage>
        <taxon>Bacteria</taxon>
        <taxon>Pseudomonadati</taxon>
        <taxon>Pseudomonadota</taxon>
        <taxon>Alphaproteobacteria</taxon>
        <taxon>Sphingomonadales</taxon>
        <taxon>Sphingomonadaceae</taxon>
        <taxon>Novosphingobium</taxon>
    </lineage>
</organism>
<comment type="catalytic activity">
    <reaction evidence="11">
        <text>8-oxo-GTP + H2O = 8-oxo-GMP + diphosphate + H(+)</text>
        <dbReference type="Rhea" id="RHEA:67616"/>
        <dbReference type="ChEBI" id="CHEBI:15377"/>
        <dbReference type="ChEBI" id="CHEBI:15378"/>
        <dbReference type="ChEBI" id="CHEBI:33019"/>
        <dbReference type="ChEBI" id="CHEBI:143553"/>
        <dbReference type="ChEBI" id="CHEBI:145694"/>
    </reaction>
</comment>
<dbReference type="RefSeq" id="WP_367768819.1">
    <property type="nucleotide sequence ID" value="NZ_JBFNXR010000017.1"/>
</dbReference>
<keyword evidence="7 17" id="KW-0378">Hydrolase</keyword>
<evidence type="ECO:0000256" key="13">
    <source>
        <dbReference type="ARBA" id="ARBA00040794"/>
    </source>
</evidence>
<evidence type="ECO:0000256" key="17">
    <source>
        <dbReference type="RuleBase" id="RU003476"/>
    </source>
</evidence>
<evidence type="ECO:0000256" key="1">
    <source>
        <dbReference type="ARBA" id="ARBA00001946"/>
    </source>
</evidence>
<evidence type="ECO:0000256" key="14">
    <source>
        <dbReference type="ARBA" id="ARBA00041592"/>
    </source>
</evidence>
<dbReference type="CDD" id="cd03425">
    <property type="entry name" value="NUDIX_MutT_NudA_like"/>
    <property type="match status" value="1"/>
</dbReference>
<dbReference type="EMBL" id="JBFNXR010000017">
    <property type="protein sequence ID" value="MEW9854019.1"/>
    <property type="molecule type" value="Genomic_DNA"/>
</dbReference>
<comment type="cofactor">
    <cofactor evidence="1">
        <name>Mg(2+)</name>
        <dbReference type="ChEBI" id="CHEBI:18420"/>
    </cofactor>
</comment>
<keyword evidence="5" id="KW-0479">Metal-binding</keyword>
<dbReference type="PANTHER" id="PTHR47707">
    <property type="entry name" value="8-OXO-DGTP DIPHOSPHATASE"/>
    <property type="match status" value="1"/>
</dbReference>
<dbReference type="InterPro" id="IPR000086">
    <property type="entry name" value="NUDIX_hydrolase_dom"/>
</dbReference>
<dbReference type="InterPro" id="IPR015797">
    <property type="entry name" value="NUDIX_hydrolase-like_dom_sf"/>
</dbReference>
<evidence type="ECO:0000256" key="11">
    <source>
        <dbReference type="ARBA" id="ARBA00036904"/>
    </source>
</evidence>
<feature type="domain" description="Nudix hydrolase" evidence="18">
    <location>
        <begin position="10"/>
        <end position="140"/>
    </location>
</feature>
<evidence type="ECO:0000256" key="6">
    <source>
        <dbReference type="ARBA" id="ARBA00022763"/>
    </source>
</evidence>
<dbReference type="PRINTS" id="PR00502">
    <property type="entry name" value="NUDIXFAMILY"/>
</dbReference>
<keyword evidence="3" id="KW-0515">Mutator protein</keyword>
<dbReference type="Gene3D" id="3.90.79.10">
    <property type="entry name" value="Nucleoside Triphosphate Pyrophosphohydrolase"/>
    <property type="match status" value="1"/>
</dbReference>
<keyword evidence="6" id="KW-0227">DNA damage</keyword>
<dbReference type="PANTHER" id="PTHR47707:SF1">
    <property type="entry name" value="NUDIX HYDROLASE FAMILY PROTEIN"/>
    <property type="match status" value="1"/>
</dbReference>
<dbReference type="Pfam" id="PF00293">
    <property type="entry name" value="NUDIX"/>
    <property type="match status" value="1"/>
</dbReference>
<keyword evidence="20" id="KW-1185">Reference proteome</keyword>
<comment type="catalytic activity">
    <reaction evidence="10">
        <text>8-oxo-dGTP + H2O = 8-oxo-dGMP + diphosphate + H(+)</text>
        <dbReference type="Rhea" id="RHEA:31575"/>
        <dbReference type="ChEBI" id="CHEBI:15377"/>
        <dbReference type="ChEBI" id="CHEBI:15378"/>
        <dbReference type="ChEBI" id="CHEBI:33019"/>
        <dbReference type="ChEBI" id="CHEBI:63224"/>
        <dbReference type="ChEBI" id="CHEBI:77896"/>
        <dbReference type="EC" id="3.6.1.55"/>
    </reaction>
</comment>
<evidence type="ECO:0000256" key="7">
    <source>
        <dbReference type="ARBA" id="ARBA00022801"/>
    </source>
</evidence>
<evidence type="ECO:0000256" key="4">
    <source>
        <dbReference type="ARBA" id="ARBA00022705"/>
    </source>
</evidence>
<dbReference type="InterPro" id="IPR020476">
    <property type="entry name" value="Nudix_hydrolase"/>
</dbReference>
<dbReference type="SUPFAM" id="SSF55811">
    <property type="entry name" value="Nudix"/>
    <property type="match status" value="1"/>
</dbReference>
<gene>
    <name evidence="19" type="ORF">ABUH87_02330</name>
</gene>
<evidence type="ECO:0000313" key="20">
    <source>
        <dbReference type="Proteomes" id="UP001556118"/>
    </source>
</evidence>
<name>A0ABV3R9R4_9SPHN</name>
<evidence type="ECO:0000256" key="5">
    <source>
        <dbReference type="ARBA" id="ARBA00022723"/>
    </source>
</evidence>
<keyword evidence="4" id="KW-0235">DNA replication</keyword>
<evidence type="ECO:0000259" key="18">
    <source>
        <dbReference type="PROSITE" id="PS51462"/>
    </source>
</evidence>
<dbReference type="PROSITE" id="PS00893">
    <property type="entry name" value="NUDIX_BOX"/>
    <property type="match status" value="1"/>
</dbReference>
<dbReference type="InterPro" id="IPR047127">
    <property type="entry name" value="MutT-like"/>
</dbReference>
<evidence type="ECO:0000256" key="9">
    <source>
        <dbReference type="ARBA" id="ARBA00023204"/>
    </source>
</evidence>
<keyword evidence="9" id="KW-0234">DNA repair</keyword>
<dbReference type="InterPro" id="IPR020084">
    <property type="entry name" value="NUDIX_hydrolase_CS"/>
</dbReference>
<dbReference type="GO" id="GO:0016787">
    <property type="term" value="F:hydrolase activity"/>
    <property type="evidence" value="ECO:0007669"/>
    <property type="project" value="UniProtKB-KW"/>
</dbReference>
<dbReference type="EC" id="3.6.1.55" evidence="12"/>
<sequence>MSNVHECSGPLWVAAVALIDAAGQVLMQKRPAEAAHGGLWEFPGGKLEQGESPEAAAVREIAEELGVILDPSDLQPAVFASGSTEAASRRPLVILLFACSRWKGVPAAEGGASIAWSDPADISKLPMPPLDYPLAEGLLRLLHANAF</sequence>
<dbReference type="Proteomes" id="UP001556118">
    <property type="component" value="Unassembled WGS sequence"/>
</dbReference>